<dbReference type="AlphaFoldDB" id="A0AAD0YKL2"/>
<dbReference type="Proteomes" id="UP000278288">
    <property type="component" value="Chromosome"/>
</dbReference>
<evidence type="ECO:0000313" key="1">
    <source>
        <dbReference type="EMBL" id="AZA90582.1"/>
    </source>
</evidence>
<dbReference type="EMBL" id="CP033923">
    <property type="protein sequence ID" value="AZA90582.1"/>
    <property type="molecule type" value="Genomic_DNA"/>
</dbReference>
<name>A0AAD0YKL2_CHRNA</name>
<reference evidence="1 2" key="1">
    <citation type="submission" date="2018-11" db="EMBL/GenBank/DDBJ databases">
        <title>Proposal to divide the Flavobacteriaceae and reorganize its genera based on Amino Acid Identity values calculated from whole genome sequences.</title>
        <authorList>
            <person name="Nicholson A.C."/>
            <person name="Gulvik C.A."/>
            <person name="Whitney A.M."/>
            <person name="Humrighouse B.W."/>
            <person name="Bell M."/>
            <person name="Holmes B."/>
            <person name="Steigerwalt A.G."/>
            <person name="Villarma A."/>
            <person name="Sheth M."/>
            <person name="Batra D."/>
            <person name="Pryor J."/>
            <person name="Bernardet J.-F."/>
            <person name="Hugo C."/>
            <person name="Kampfer P."/>
            <person name="Newman J."/>
            <person name="McQuiston J.R."/>
        </authorList>
    </citation>
    <scope>NUCLEOTIDE SEQUENCE [LARGE SCALE GENOMIC DNA]</scope>
    <source>
        <strain evidence="1 2">G0041</strain>
    </source>
</reference>
<dbReference type="KEGG" id="cnk:EG343_08080"/>
<keyword evidence="2" id="KW-1185">Reference proteome</keyword>
<proteinExistence type="predicted"/>
<protein>
    <submittedName>
        <fullName evidence="1">Uncharacterized protein</fullName>
    </submittedName>
</protein>
<dbReference type="RefSeq" id="WP_123857306.1">
    <property type="nucleotide sequence ID" value="NZ_CP033923.1"/>
</dbReference>
<accession>A0AAD0YKL2</accession>
<sequence>MKSILIVLLGLLFSVSIYGHKNRSDDEISAQDKILLQKFWRDFTDAVTRNDKEKIKTLCEFPFYCRPCLNYTEYKNSNPVTVKVTKELYHKKHYKVFFEKELKAEVKKHRKFNVQFFHPYFNKEVNIHGISFLYTLVPPSKTREGTQGMITLVKKAGKFKITGIDIIP</sequence>
<gene>
    <name evidence="1" type="ORF">EG343_08080</name>
</gene>
<evidence type="ECO:0000313" key="2">
    <source>
        <dbReference type="Proteomes" id="UP000278288"/>
    </source>
</evidence>
<organism evidence="1 2">
    <name type="scientific">Chryseobacterium nakagawai</name>
    <dbReference type="NCBI Taxonomy" id="1241982"/>
    <lineage>
        <taxon>Bacteria</taxon>
        <taxon>Pseudomonadati</taxon>
        <taxon>Bacteroidota</taxon>
        <taxon>Flavobacteriia</taxon>
        <taxon>Flavobacteriales</taxon>
        <taxon>Weeksellaceae</taxon>
        <taxon>Chryseobacterium group</taxon>
        <taxon>Chryseobacterium</taxon>
    </lineage>
</organism>